<reference evidence="1" key="1">
    <citation type="submission" date="2018-02" db="EMBL/GenBank/DDBJ databases">
        <title>Rhizophora mucronata_Transcriptome.</title>
        <authorList>
            <person name="Meera S.P."/>
            <person name="Sreeshan A."/>
            <person name="Augustine A."/>
        </authorList>
    </citation>
    <scope>NUCLEOTIDE SEQUENCE</scope>
    <source>
        <tissue evidence="1">Leaf</tissue>
    </source>
</reference>
<name>A0A2P2NTA8_RHIMU</name>
<evidence type="ECO:0000313" key="1">
    <source>
        <dbReference type="EMBL" id="MBX45748.1"/>
    </source>
</evidence>
<dbReference type="EMBL" id="GGEC01065264">
    <property type="protein sequence ID" value="MBX45748.1"/>
    <property type="molecule type" value="Transcribed_RNA"/>
</dbReference>
<accession>A0A2P2NTA8</accession>
<dbReference type="AlphaFoldDB" id="A0A2P2NTA8"/>
<organism evidence="1">
    <name type="scientific">Rhizophora mucronata</name>
    <name type="common">Asiatic mangrove</name>
    <dbReference type="NCBI Taxonomy" id="61149"/>
    <lineage>
        <taxon>Eukaryota</taxon>
        <taxon>Viridiplantae</taxon>
        <taxon>Streptophyta</taxon>
        <taxon>Embryophyta</taxon>
        <taxon>Tracheophyta</taxon>
        <taxon>Spermatophyta</taxon>
        <taxon>Magnoliopsida</taxon>
        <taxon>eudicotyledons</taxon>
        <taxon>Gunneridae</taxon>
        <taxon>Pentapetalae</taxon>
        <taxon>rosids</taxon>
        <taxon>fabids</taxon>
        <taxon>Malpighiales</taxon>
        <taxon>Rhizophoraceae</taxon>
        <taxon>Rhizophora</taxon>
    </lineage>
</organism>
<sequence length="38" mass="4226">MTFILLFVCPKISKNKVQTLLLVCVASYSASETFGLFL</sequence>
<protein>
    <submittedName>
        <fullName evidence="1">Uncharacterized protein</fullName>
    </submittedName>
</protein>
<proteinExistence type="predicted"/>